<dbReference type="Pfam" id="PF00590">
    <property type="entry name" value="TP_methylase"/>
    <property type="match status" value="1"/>
</dbReference>
<evidence type="ECO:0000256" key="3">
    <source>
        <dbReference type="ARBA" id="ARBA00022603"/>
    </source>
</evidence>
<dbReference type="InterPro" id="IPR035996">
    <property type="entry name" value="4pyrrol_Methylase_sf"/>
</dbReference>
<dbReference type="NCBIfam" id="TIGR00096">
    <property type="entry name" value="16S rRNA (cytidine(1402)-2'-O)-methyltransferase"/>
    <property type="match status" value="1"/>
</dbReference>
<feature type="domain" description="Tetrapyrrole methylase" evidence="7">
    <location>
        <begin position="6"/>
        <end position="194"/>
    </location>
</feature>
<dbReference type="CDD" id="cd11648">
    <property type="entry name" value="RsmI"/>
    <property type="match status" value="1"/>
</dbReference>
<keyword evidence="2 6" id="KW-0698">rRNA processing</keyword>
<dbReference type="InterPro" id="IPR018063">
    <property type="entry name" value="SAM_MeTrfase_RsmI_CS"/>
</dbReference>
<protein>
    <recommendedName>
        <fullName evidence="6">Ribosomal RNA small subunit methyltransferase I</fullName>
        <ecNumber evidence="6">2.1.1.198</ecNumber>
    </recommendedName>
    <alternativeName>
        <fullName evidence="6">16S rRNA 2'-O-ribose C1402 methyltransferase</fullName>
    </alternativeName>
    <alternativeName>
        <fullName evidence="6">rRNA (cytidine-2'-O-)-methyltransferase RsmI</fullName>
    </alternativeName>
</protein>
<evidence type="ECO:0000256" key="2">
    <source>
        <dbReference type="ARBA" id="ARBA00022552"/>
    </source>
</evidence>
<comment type="similarity">
    <text evidence="6">Belongs to the methyltransferase superfamily. RsmI family.</text>
</comment>
<keyword evidence="3 6" id="KW-0489">Methyltransferase</keyword>
<comment type="function">
    <text evidence="6">Catalyzes the 2'-O-methylation of the ribose of cytidine 1402 (C1402) in 16S rRNA.</text>
</comment>
<dbReference type="PROSITE" id="PS01296">
    <property type="entry name" value="RSMI"/>
    <property type="match status" value="1"/>
</dbReference>
<evidence type="ECO:0000256" key="6">
    <source>
        <dbReference type="HAMAP-Rule" id="MF_01877"/>
    </source>
</evidence>
<keyword evidence="4 6" id="KW-0808">Transferase</keyword>
<sequence length="222" mass="24539">MSNRILYIVGTPIGNLDDMTTRATKILAGVDVVLCEDTRVTKKVLDRIGSKAQTRPLHQHSTDLEIKKTFNSIYNSVAYVSDAGTPGISDPGGKITEIALQEGFEVVGIPGVSAVTMALSISAFPADKFTFLGFPPHKKGRNKYFEQLSMLDHTIALYESKHRILKTLDELPQERPITVGRELTKMHEITYRGLPADVKKEIEESSAKGEFVIVVAPKKWKA</sequence>
<dbReference type="PANTHER" id="PTHR46111">
    <property type="entry name" value="RIBOSOMAL RNA SMALL SUBUNIT METHYLTRANSFERASE I"/>
    <property type="match status" value="1"/>
</dbReference>
<evidence type="ECO:0000256" key="5">
    <source>
        <dbReference type="ARBA" id="ARBA00022691"/>
    </source>
</evidence>
<comment type="subcellular location">
    <subcellularLocation>
        <location evidence="6">Cytoplasm</location>
    </subcellularLocation>
</comment>
<accession>A0A2M7XF72</accession>
<gene>
    <name evidence="6 8" type="primary">rsmI</name>
    <name evidence="8" type="ORF">CO173_02065</name>
</gene>
<dbReference type="Proteomes" id="UP000231263">
    <property type="component" value="Unassembled WGS sequence"/>
</dbReference>
<keyword evidence="1 6" id="KW-0963">Cytoplasm</keyword>
<comment type="caution">
    <text evidence="8">The sequence shown here is derived from an EMBL/GenBank/DDBJ whole genome shotgun (WGS) entry which is preliminary data.</text>
</comment>
<comment type="catalytic activity">
    <reaction evidence="6">
        <text>cytidine(1402) in 16S rRNA + S-adenosyl-L-methionine = 2'-O-methylcytidine(1402) in 16S rRNA + S-adenosyl-L-homocysteine + H(+)</text>
        <dbReference type="Rhea" id="RHEA:42924"/>
        <dbReference type="Rhea" id="RHEA-COMP:10285"/>
        <dbReference type="Rhea" id="RHEA-COMP:10286"/>
        <dbReference type="ChEBI" id="CHEBI:15378"/>
        <dbReference type="ChEBI" id="CHEBI:57856"/>
        <dbReference type="ChEBI" id="CHEBI:59789"/>
        <dbReference type="ChEBI" id="CHEBI:74495"/>
        <dbReference type="ChEBI" id="CHEBI:82748"/>
        <dbReference type="EC" id="2.1.1.198"/>
    </reaction>
</comment>
<dbReference type="EMBL" id="PFWT01000009">
    <property type="protein sequence ID" value="PJA46529.1"/>
    <property type="molecule type" value="Genomic_DNA"/>
</dbReference>
<dbReference type="PIRSF" id="PIRSF005917">
    <property type="entry name" value="MTase_YraL"/>
    <property type="match status" value="1"/>
</dbReference>
<name>A0A2M7XF72_9BACT</name>
<evidence type="ECO:0000313" key="8">
    <source>
        <dbReference type="EMBL" id="PJA46529.1"/>
    </source>
</evidence>
<proteinExistence type="inferred from homology"/>
<dbReference type="HAMAP" id="MF_01877">
    <property type="entry name" value="16SrRNA_methyltr_I"/>
    <property type="match status" value="1"/>
</dbReference>
<dbReference type="GO" id="GO:0070677">
    <property type="term" value="F:rRNA (cytosine-2'-O-)-methyltransferase activity"/>
    <property type="evidence" value="ECO:0007669"/>
    <property type="project" value="UniProtKB-UniRule"/>
</dbReference>
<dbReference type="Gene3D" id="3.40.1010.10">
    <property type="entry name" value="Cobalt-precorrin-4 Transmethylase, Domain 1"/>
    <property type="match status" value="1"/>
</dbReference>
<dbReference type="InterPro" id="IPR014776">
    <property type="entry name" value="4pyrrole_Mease_sub2"/>
</dbReference>
<dbReference type="SUPFAM" id="SSF53790">
    <property type="entry name" value="Tetrapyrrole methylase"/>
    <property type="match status" value="1"/>
</dbReference>
<evidence type="ECO:0000313" key="9">
    <source>
        <dbReference type="Proteomes" id="UP000231263"/>
    </source>
</evidence>
<dbReference type="InterPro" id="IPR000878">
    <property type="entry name" value="4pyrrol_Mease"/>
</dbReference>
<keyword evidence="5 6" id="KW-0949">S-adenosyl-L-methionine</keyword>
<dbReference type="EC" id="2.1.1.198" evidence="6"/>
<evidence type="ECO:0000259" key="7">
    <source>
        <dbReference type="Pfam" id="PF00590"/>
    </source>
</evidence>
<reference evidence="9" key="1">
    <citation type="submission" date="2017-09" db="EMBL/GenBank/DDBJ databases">
        <title>Depth-based differentiation of microbial function through sediment-hosted aquifers and enrichment of novel symbionts in the deep terrestrial subsurface.</title>
        <authorList>
            <person name="Probst A.J."/>
            <person name="Ladd B."/>
            <person name="Jarett J.K."/>
            <person name="Geller-Mcgrath D.E."/>
            <person name="Sieber C.M.K."/>
            <person name="Emerson J.B."/>
            <person name="Anantharaman K."/>
            <person name="Thomas B.C."/>
            <person name="Malmstrom R."/>
            <person name="Stieglmeier M."/>
            <person name="Klingl A."/>
            <person name="Woyke T."/>
            <person name="Ryan C.M."/>
            <person name="Banfield J.F."/>
        </authorList>
    </citation>
    <scope>NUCLEOTIDE SEQUENCE [LARGE SCALE GENOMIC DNA]</scope>
</reference>
<dbReference type="PANTHER" id="PTHR46111:SF1">
    <property type="entry name" value="RIBOSOMAL RNA SMALL SUBUNIT METHYLTRANSFERASE I"/>
    <property type="match status" value="1"/>
</dbReference>
<dbReference type="GO" id="GO:0005737">
    <property type="term" value="C:cytoplasm"/>
    <property type="evidence" value="ECO:0007669"/>
    <property type="project" value="UniProtKB-SubCell"/>
</dbReference>
<evidence type="ECO:0000256" key="4">
    <source>
        <dbReference type="ARBA" id="ARBA00022679"/>
    </source>
</evidence>
<dbReference type="InterPro" id="IPR008189">
    <property type="entry name" value="rRNA_ssu_MeTfrase_I"/>
</dbReference>
<dbReference type="InterPro" id="IPR014777">
    <property type="entry name" value="4pyrrole_Mease_sub1"/>
</dbReference>
<organism evidence="8 9">
    <name type="scientific">Candidatus Uhrbacteria bacterium CG_4_9_14_3_um_filter_41_35</name>
    <dbReference type="NCBI Taxonomy" id="1975034"/>
    <lineage>
        <taxon>Bacteria</taxon>
        <taxon>Candidatus Uhriibacteriota</taxon>
    </lineage>
</organism>
<dbReference type="AlphaFoldDB" id="A0A2M7XF72"/>
<evidence type="ECO:0000256" key="1">
    <source>
        <dbReference type="ARBA" id="ARBA00022490"/>
    </source>
</evidence>
<dbReference type="Gene3D" id="3.30.950.10">
    <property type="entry name" value="Methyltransferase, Cobalt-precorrin-4 Transmethylase, Domain 2"/>
    <property type="match status" value="1"/>
</dbReference>